<dbReference type="Gene3D" id="1.10.10.10">
    <property type="entry name" value="Winged helix-like DNA-binding domain superfamily/Winged helix DNA-binding domain"/>
    <property type="match status" value="1"/>
</dbReference>
<keyword evidence="3" id="KW-0238">DNA-binding</keyword>
<dbReference type="RefSeq" id="WP_021239015.1">
    <property type="nucleotide sequence ID" value="NZ_ATHO01000131.1"/>
</dbReference>
<evidence type="ECO:0000256" key="2">
    <source>
        <dbReference type="ARBA" id="ARBA00023015"/>
    </source>
</evidence>
<dbReference type="PROSITE" id="PS50931">
    <property type="entry name" value="HTH_LYSR"/>
    <property type="match status" value="1"/>
</dbReference>
<comment type="similarity">
    <text evidence="1">Belongs to the LysR transcriptional regulatory family.</text>
</comment>
<evidence type="ECO:0000256" key="4">
    <source>
        <dbReference type="ARBA" id="ARBA00023163"/>
    </source>
</evidence>
<name>T0HWX2_9SPHN</name>
<dbReference type="InterPro" id="IPR036390">
    <property type="entry name" value="WH_DNA-bd_sf"/>
</dbReference>
<feature type="domain" description="HTH lysR-type" evidence="5">
    <location>
        <begin position="6"/>
        <end position="63"/>
    </location>
</feature>
<dbReference type="EMBL" id="ATHO01000131">
    <property type="protein sequence ID" value="EQB03805.1"/>
    <property type="molecule type" value="Genomic_DNA"/>
</dbReference>
<dbReference type="InterPro" id="IPR036388">
    <property type="entry name" value="WH-like_DNA-bd_sf"/>
</dbReference>
<protein>
    <recommendedName>
        <fullName evidence="5">HTH lysR-type domain-containing protein</fullName>
    </recommendedName>
</protein>
<dbReference type="Gene3D" id="3.40.190.10">
    <property type="entry name" value="Periplasmic binding protein-like II"/>
    <property type="match status" value="2"/>
</dbReference>
<dbReference type="InterPro" id="IPR050389">
    <property type="entry name" value="LysR-type_TF"/>
</dbReference>
<keyword evidence="2" id="KW-0805">Transcription regulation</keyword>
<dbReference type="SUPFAM" id="SSF46785">
    <property type="entry name" value="Winged helix' DNA-binding domain"/>
    <property type="match status" value="1"/>
</dbReference>
<dbReference type="CDD" id="cd08459">
    <property type="entry name" value="PBP2_DntR_NahR_LinR_like"/>
    <property type="match status" value="1"/>
</dbReference>
<proteinExistence type="inferred from homology"/>
<dbReference type="PANTHER" id="PTHR30118">
    <property type="entry name" value="HTH-TYPE TRANSCRIPTIONAL REGULATOR LEUO-RELATED"/>
    <property type="match status" value="1"/>
</dbReference>
<comment type="caution">
    <text evidence="6">The sequence shown here is derived from an EMBL/GenBank/DDBJ whole genome shotgun (WGS) entry which is preliminary data.</text>
</comment>
<dbReference type="Pfam" id="PF03466">
    <property type="entry name" value="LysR_substrate"/>
    <property type="match status" value="1"/>
</dbReference>
<dbReference type="AlphaFoldDB" id="T0HWX2"/>
<evidence type="ECO:0000259" key="5">
    <source>
        <dbReference type="PROSITE" id="PS50931"/>
    </source>
</evidence>
<dbReference type="PANTHER" id="PTHR30118:SF15">
    <property type="entry name" value="TRANSCRIPTIONAL REGULATORY PROTEIN"/>
    <property type="match status" value="1"/>
</dbReference>
<evidence type="ECO:0000313" key="6">
    <source>
        <dbReference type="EMBL" id="EQB03805.1"/>
    </source>
</evidence>
<dbReference type="InterPro" id="IPR005119">
    <property type="entry name" value="LysR_subst-bd"/>
</dbReference>
<dbReference type="PRINTS" id="PR00039">
    <property type="entry name" value="HTHLYSR"/>
</dbReference>
<accession>T0HWX2</accession>
<evidence type="ECO:0000256" key="3">
    <source>
        <dbReference type="ARBA" id="ARBA00023125"/>
    </source>
</evidence>
<dbReference type="InterPro" id="IPR000847">
    <property type="entry name" value="LysR_HTH_N"/>
</dbReference>
<evidence type="ECO:0000256" key="1">
    <source>
        <dbReference type="ARBA" id="ARBA00009437"/>
    </source>
</evidence>
<dbReference type="PATRIC" id="fig|1329909.3.peg.2786"/>
<gene>
    <name evidence="6" type="ORF">L288_14495</name>
</gene>
<organism evidence="6 7">
    <name type="scientific">Sphingobium quisquiliarum P25</name>
    <dbReference type="NCBI Taxonomy" id="1329909"/>
    <lineage>
        <taxon>Bacteria</taxon>
        <taxon>Pseudomonadati</taxon>
        <taxon>Pseudomonadota</taxon>
        <taxon>Alphaproteobacteria</taxon>
        <taxon>Sphingomonadales</taxon>
        <taxon>Sphingomonadaceae</taxon>
        <taxon>Sphingobium</taxon>
    </lineage>
</organism>
<dbReference type="GO" id="GO:0003700">
    <property type="term" value="F:DNA-binding transcription factor activity"/>
    <property type="evidence" value="ECO:0007669"/>
    <property type="project" value="InterPro"/>
</dbReference>
<dbReference type="Proteomes" id="UP000015525">
    <property type="component" value="Unassembled WGS sequence"/>
</dbReference>
<keyword evidence="7" id="KW-1185">Reference proteome</keyword>
<dbReference type="GO" id="GO:0003677">
    <property type="term" value="F:DNA binding"/>
    <property type="evidence" value="ECO:0007669"/>
    <property type="project" value="UniProtKB-KW"/>
</dbReference>
<sequence length="311" mass="34625">MDIRRLDLNLLLLLDRLYDSRSLTAAAYALGIRQPLASSRLAELRRYFGDELFVRTGRGMRPTPFTERIITPLREAMAIIEGKVIRKPGYDAANSDREFTLTTSDIGALVFLPPLLDALAQVAPRITLRCLSLPQNQVHAALERGMIDLAIGYFPDVRGPNIGCAPLFEHPFSCIVRDSNQIVGTSLDLDAFLAAEHLVVDQEGSSQAIVERRVADLGLARRVRLHVPNFLSVPHLISRTDMISVVPSSLGVAYARIYPLRVLPPPFPIPAIPLGFFWHRRTEGDPEVGWLREFVRSELTGRDPTAIMTEA</sequence>
<reference evidence="6 7" key="1">
    <citation type="journal article" date="2013" name="Genome Announc.">
        <title>Draft Genome Sequence of Sphingobium quisquiliarum Strain P25T, a Novel Hexachlorocyclohexane (HCH)-Degrading Bacterium Isolated from an HCH Dumpsite.</title>
        <authorList>
            <person name="Kumar Singh A."/>
            <person name="Sangwan N."/>
            <person name="Sharma A."/>
            <person name="Gupta V."/>
            <person name="Khurana J.P."/>
            <person name="Lal R."/>
        </authorList>
    </citation>
    <scope>NUCLEOTIDE SEQUENCE [LARGE SCALE GENOMIC DNA]</scope>
    <source>
        <strain evidence="6 7">P25</strain>
    </source>
</reference>
<dbReference type="SUPFAM" id="SSF53850">
    <property type="entry name" value="Periplasmic binding protein-like II"/>
    <property type="match status" value="1"/>
</dbReference>
<dbReference type="Pfam" id="PF00126">
    <property type="entry name" value="HTH_1"/>
    <property type="match status" value="1"/>
</dbReference>
<keyword evidence="4" id="KW-0804">Transcription</keyword>
<evidence type="ECO:0000313" key="7">
    <source>
        <dbReference type="Proteomes" id="UP000015525"/>
    </source>
</evidence>